<sequence length="550" mass="60473">MTQDQRTERHRKAGKLFRDRDYAGALKILDELVASHPDAAPLHVHRGRCLNALGRPAEAAMALDAALALAPDHVPTLLARVELAEEHYEALDILPLLRRAIAREPENAAAHFFFARAVLDGAADADDAGAVEEALASLDLSIALDPQRAEAWARRGQYHHLRAHDAADGQDVVHDALGIGYGRSALEQALSDTTRAASLTADNQYDRLCARIAALLGRHELATHHMDRVLERIAADAPARAFVEEERARYARGKEGEREELAEILERAGDTEDVERSPVEDASYALTHATAELVRQGVDLQNALEAMAGDESPEDLQATQIAFSLYSVAHEADPELAEVEPTEFPAFQRRHAAACERALAPLGYTLLAYAEARGISAQQGRRTLLGLFTHPDYGSAASFALKPKWPGFIGFLLLLLSGQWKTARMLECATRFDDDLHMHSRAAGPDPFETDGIRNFSFEKLPPKSAPREVAERHIERVLERIGEGHDVVPERCIEDIEAGWRATSALKREYRQSIGYATDGELRALLGRHYDALAGRVRDRLRLLAGSGG</sequence>
<dbReference type="Gene3D" id="1.25.40.10">
    <property type="entry name" value="Tetratricopeptide repeat domain"/>
    <property type="match status" value="2"/>
</dbReference>
<dbReference type="EMBL" id="JBBDHC010000001">
    <property type="protein sequence ID" value="MEJ1248119.1"/>
    <property type="molecule type" value="Genomic_DNA"/>
</dbReference>
<evidence type="ECO:0000256" key="1">
    <source>
        <dbReference type="ARBA" id="ARBA00022737"/>
    </source>
</evidence>
<organism evidence="3 4">
    <name type="scientific">Denitratimonas tolerans</name>
    <dbReference type="NCBI Taxonomy" id="1338420"/>
    <lineage>
        <taxon>Bacteria</taxon>
        <taxon>Pseudomonadati</taxon>
        <taxon>Pseudomonadota</taxon>
        <taxon>Gammaproteobacteria</taxon>
        <taxon>Lysobacterales</taxon>
        <taxon>Lysobacteraceae</taxon>
        <taxon>Denitratimonas</taxon>
    </lineage>
</organism>
<dbReference type="AlphaFoldDB" id="A0AAW9R2A6"/>
<keyword evidence="1" id="KW-0677">Repeat</keyword>
<comment type="caution">
    <text evidence="3">The sequence shown here is derived from an EMBL/GenBank/DDBJ whole genome shotgun (WGS) entry which is preliminary data.</text>
</comment>
<proteinExistence type="predicted"/>
<dbReference type="InterPro" id="IPR011990">
    <property type="entry name" value="TPR-like_helical_dom_sf"/>
</dbReference>
<dbReference type="RefSeq" id="WP_337333837.1">
    <property type="nucleotide sequence ID" value="NZ_JBBDHC010000001.1"/>
</dbReference>
<protein>
    <submittedName>
        <fullName evidence="3">Tetratricopeptide repeat protein</fullName>
    </submittedName>
</protein>
<dbReference type="Pfam" id="PF14559">
    <property type="entry name" value="TPR_19"/>
    <property type="match status" value="1"/>
</dbReference>
<keyword evidence="2" id="KW-0802">TPR repeat</keyword>
<reference evidence="3 4" key="1">
    <citation type="journal article" date="2016" name="Antonie Van Leeuwenhoek">
        <title>Denitratimonas tolerans gen. nov., sp. nov., a denitrifying bacterium isolated from a bioreactor for tannery wastewater treatment.</title>
        <authorList>
            <person name="Han S.I."/>
            <person name="Kim J.O."/>
            <person name="Lee Y.R."/>
            <person name="Ekpeghere K.I."/>
            <person name="Koh S.C."/>
            <person name="Whang K.S."/>
        </authorList>
    </citation>
    <scope>NUCLEOTIDE SEQUENCE [LARGE SCALE GENOMIC DNA]</scope>
    <source>
        <strain evidence="3 4">KACC 17565</strain>
    </source>
</reference>
<dbReference type="SUPFAM" id="SSF48452">
    <property type="entry name" value="TPR-like"/>
    <property type="match status" value="2"/>
</dbReference>
<dbReference type="PANTHER" id="PTHR44858">
    <property type="entry name" value="TETRATRICOPEPTIDE REPEAT PROTEIN 6"/>
    <property type="match status" value="1"/>
</dbReference>
<name>A0AAW9R2A6_9GAMM</name>
<dbReference type="Proteomes" id="UP001364472">
    <property type="component" value="Unassembled WGS sequence"/>
</dbReference>
<gene>
    <name evidence="3" type="ORF">WB794_00275</name>
</gene>
<evidence type="ECO:0000313" key="4">
    <source>
        <dbReference type="Proteomes" id="UP001364472"/>
    </source>
</evidence>
<dbReference type="PANTHER" id="PTHR44858:SF1">
    <property type="entry name" value="UDP-N-ACETYLGLUCOSAMINE--PEPTIDE N-ACETYLGLUCOSAMINYLTRANSFERASE SPINDLY-RELATED"/>
    <property type="match status" value="1"/>
</dbReference>
<accession>A0AAW9R2A6</accession>
<evidence type="ECO:0000256" key="2">
    <source>
        <dbReference type="ARBA" id="ARBA00022803"/>
    </source>
</evidence>
<dbReference type="InterPro" id="IPR050498">
    <property type="entry name" value="Ycf3"/>
</dbReference>
<evidence type="ECO:0000313" key="3">
    <source>
        <dbReference type="EMBL" id="MEJ1248119.1"/>
    </source>
</evidence>
<keyword evidence="4" id="KW-1185">Reference proteome</keyword>